<feature type="domain" description="DUF8096" evidence="1">
    <location>
        <begin position="16"/>
        <end position="59"/>
    </location>
</feature>
<gene>
    <name evidence="2" type="ORF">BAOM_3249</name>
</gene>
<dbReference type="RefSeq" id="WP_127760961.1">
    <property type="nucleotide sequence ID" value="NZ_CP026095.1"/>
</dbReference>
<dbReference type="Proteomes" id="UP000283095">
    <property type="component" value="Chromosome"/>
</dbReference>
<proteinExistence type="predicted"/>
<protein>
    <recommendedName>
        <fullName evidence="1">DUF8096 domain-containing protein</fullName>
    </recommendedName>
</protein>
<evidence type="ECO:0000259" key="1">
    <source>
        <dbReference type="Pfam" id="PF26372"/>
    </source>
</evidence>
<reference evidence="2 3" key="1">
    <citation type="submission" date="2018-01" db="EMBL/GenBank/DDBJ databases">
        <title>Bacillus asahii Genome sequencing and assembly.</title>
        <authorList>
            <person name="Jiang H."/>
            <person name="Feng Y."/>
            <person name="Zhao F."/>
            <person name="Lin X."/>
        </authorList>
    </citation>
    <scope>NUCLEOTIDE SEQUENCE [LARGE SCALE GENOMIC DNA]</scope>
    <source>
        <strain evidence="2 3">OM18</strain>
    </source>
</reference>
<organism evidence="2 3">
    <name type="scientific">Peribacillus asahii</name>
    <dbReference type="NCBI Taxonomy" id="228899"/>
    <lineage>
        <taxon>Bacteria</taxon>
        <taxon>Bacillati</taxon>
        <taxon>Bacillota</taxon>
        <taxon>Bacilli</taxon>
        <taxon>Bacillales</taxon>
        <taxon>Bacillaceae</taxon>
        <taxon>Peribacillus</taxon>
    </lineage>
</organism>
<name>A0A3Q9RPF3_9BACI</name>
<dbReference type="Pfam" id="PF26372">
    <property type="entry name" value="DUF8096"/>
    <property type="match status" value="1"/>
</dbReference>
<dbReference type="OrthoDB" id="2679802at2"/>
<evidence type="ECO:0000313" key="3">
    <source>
        <dbReference type="Proteomes" id="UP000283095"/>
    </source>
</evidence>
<dbReference type="InterPro" id="IPR058409">
    <property type="entry name" value="DUF8096"/>
</dbReference>
<sequence length="61" mass="7040">MSEEASKELKGYDTSIVYDYKEYPDVISGRCDNCGNAQFESSVKNYIFLRKCRHCGMMKSI</sequence>
<dbReference type="AlphaFoldDB" id="A0A3Q9RPF3"/>
<evidence type="ECO:0000313" key="2">
    <source>
        <dbReference type="EMBL" id="AZV43858.1"/>
    </source>
</evidence>
<accession>A0A3Q9RPF3</accession>
<dbReference type="KEGG" id="pasa:BAOM_3249"/>
<dbReference type="EMBL" id="CP026095">
    <property type="protein sequence ID" value="AZV43858.1"/>
    <property type="molecule type" value="Genomic_DNA"/>
</dbReference>